<name>A0A934MXA4_9BACL</name>
<evidence type="ECO:0000313" key="3">
    <source>
        <dbReference type="Proteomes" id="UP000640274"/>
    </source>
</evidence>
<organism evidence="2 3">
    <name type="scientific">Paenibacillus roseus</name>
    <dbReference type="NCBI Taxonomy" id="2798579"/>
    <lineage>
        <taxon>Bacteria</taxon>
        <taxon>Bacillati</taxon>
        <taxon>Bacillota</taxon>
        <taxon>Bacilli</taxon>
        <taxon>Bacillales</taxon>
        <taxon>Paenibacillaceae</taxon>
        <taxon>Paenibacillus</taxon>
    </lineage>
</organism>
<dbReference type="AlphaFoldDB" id="A0A934MXA4"/>
<dbReference type="InterPro" id="IPR023393">
    <property type="entry name" value="START-like_dom_sf"/>
</dbReference>
<dbReference type="Proteomes" id="UP000640274">
    <property type="component" value="Unassembled WGS sequence"/>
</dbReference>
<dbReference type="RefSeq" id="WP_199021594.1">
    <property type="nucleotide sequence ID" value="NZ_JAELUP010000113.1"/>
</dbReference>
<dbReference type="SUPFAM" id="SSF55961">
    <property type="entry name" value="Bet v1-like"/>
    <property type="match status" value="1"/>
</dbReference>
<reference evidence="2" key="1">
    <citation type="submission" date="2020-12" db="EMBL/GenBank/DDBJ databases">
        <authorList>
            <person name="Huq M.A."/>
        </authorList>
    </citation>
    <scope>NUCLEOTIDE SEQUENCE</scope>
    <source>
        <strain evidence="2">MAHUQ-46</strain>
    </source>
</reference>
<dbReference type="CDD" id="cd07820">
    <property type="entry name" value="SRPBCC_3"/>
    <property type="match status" value="1"/>
</dbReference>
<dbReference type="GO" id="GO:0003723">
    <property type="term" value="F:RNA binding"/>
    <property type="evidence" value="ECO:0007669"/>
    <property type="project" value="UniProtKB-KW"/>
</dbReference>
<keyword evidence="1" id="KW-0694">RNA-binding</keyword>
<sequence>MVTIKIKTLIESRIETCFDIACDLDLHSQTVWKWTNEKVISPRIKIKKGDTVTFRAVHFLIPQNFTSKVIEYEWPFHLVDQMTKGAFKSFKHIHEFQSTGNSTIMTDTIIFEAPFGIIGKIAEAMNPLLK</sequence>
<gene>
    <name evidence="2" type="ORF">JFN88_22480</name>
</gene>
<keyword evidence="3" id="KW-1185">Reference proteome</keyword>
<protein>
    <submittedName>
        <fullName evidence="2">SRPBCC family protein</fullName>
    </submittedName>
</protein>
<comment type="caution">
    <text evidence="2">The sequence shown here is derived from an EMBL/GenBank/DDBJ whole genome shotgun (WGS) entry which is preliminary data.</text>
</comment>
<dbReference type="Gene3D" id="3.30.530.20">
    <property type="match status" value="1"/>
</dbReference>
<dbReference type="PROSITE" id="PS50889">
    <property type="entry name" value="S4"/>
    <property type="match status" value="1"/>
</dbReference>
<accession>A0A934MXA4</accession>
<proteinExistence type="predicted"/>
<dbReference type="EMBL" id="JAELUP010000113">
    <property type="protein sequence ID" value="MBJ6363987.1"/>
    <property type="molecule type" value="Genomic_DNA"/>
</dbReference>
<evidence type="ECO:0000256" key="1">
    <source>
        <dbReference type="PROSITE-ProRule" id="PRU00182"/>
    </source>
</evidence>
<evidence type="ECO:0000313" key="2">
    <source>
        <dbReference type="EMBL" id="MBJ6363987.1"/>
    </source>
</evidence>